<accession>A0A518BQ10</accession>
<dbReference type="KEGG" id="pbap:Pla133_41770"/>
<organism evidence="2 3">
    <name type="scientific">Engelhardtia mirabilis</name>
    <dbReference type="NCBI Taxonomy" id="2528011"/>
    <lineage>
        <taxon>Bacteria</taxon>
        <taxon>Pseudomonadati</taxon>
        <taxon>Planctomycetota</taxon>
        <taxon>Planctomycetia</taxon>
        <taxon>Planctomycetia incertae sedis</taxon>
        <taxon>Engelhardtia</taxon>
    </lineage>
</organism>
<protein>
    <submittedName>
        <fullName evidence="2">UDP-galactopyranose mutase</fullName>
        <ecNumber evidence="2">5.4.99.9</ecNumber>
    </submittedName>
</protein>
<name>A0A518BQ10_9BACT</name>
<dbReference type="GO" id="GO:0008767">
    <property type="term" value="F:UDP-galactopyranose mutase activity"/>
    <property type="evidence" value="ECO:0007669"/>
    <property type="project" value="UniProtKB-EC"/>
</dbReference>
<dbReference type="AlphaFoldDB" id="A0A518BQ10"/>
<evidence type="ECO:0000313" key="2">
    <source>
        <dbReference type="EMBL" id="QDU69061.1"/>
    </source>
</evidence>
<sequence length="467" mass="53017">MHVVVLGAGLAGLATAFELSKVGIKCTVVERDDFAGGMACSWEKNGFWLDHGPHRFHSRDEELIQHIYEVLDNEVVIRDRMSRIYMQGKFFDYPLKAMNVLKSLPPTLLVKAIADYMWIRLRQVFKPIPDDNFENWVLKRFGRTLYEMFFGTYTSKAWKMPCTEISADWASQRISQANLFDTIKKTLNPPREGEVRSLVSEFWYPANGGIGQIGRKYAEKIREMGNEVALETPVERIEVEDGVAKRVICRQADGSERTIECDEIVNTIPLSRLLECMRPEIGPDVVDAISKLRYIGIVFVYLEIDEPTVSPDHWVYLPEKHLTIHRISEFKNFSDASAPGDKTVVCCEITCNVGDEDWNMDLEQGAKVAIDDLVTVGLLKPGTARGIDLHKLPYAYPVYDLTYKENLDTLKKAVKQVKNIRTTGRQGLYRYNNMDHSIAMGRRTAKTVAKGVDARADEVAAGQEYFG</sequence>
<dbReference type="GO" id="GO:0050660">
    <property type="term" value="F:flavin adenine dinucleotide binding"/>
    <property type="evidence" value="ECO:0007669"/>
    <property type="project" value="TreeGrafter"/>
</dbReference>
<evidence type="ECO:0000259" key="1">
    <source>
        <dbReference type="Pfam" id="PF01593"/>
    </source>
</evidence>
<dbReference type="EC" id="5.4.99.9" evidence="2"/>
<keyword evidence="3" id="KW-1185">Reference proteome</keyword>
<feature type="domain" description="Amine oxidase" evidence="1">
    <location>
        <begin position="10"/>
        <end position="445"/>
    </location>
</feature>
<dbReference type="Gene3D" id="3.50.50.60">
    <property type="entry name" value="FAD/NAD(P)-binding domain"/>
    <property type="match status" value="1"/>
</dbReference>
<dbReference type="PANTHER" id="PTHR21197">
    <property type="entry name" value="UDP-GALACTOPYRANOSE MUTASE"/>
    <property type="match status" value="1"/>
</dbReference>
<dbReference type="GO" id="GO:0016491">
    <property type="term" value="F:oxidoreductase activity"/>
    <property type="evidence" value="ECO:0007669"/>
    <property type="project" value="InterPro"/>
</dbReference>
<dbReference type="InterPro" id="IPR002937">
    <property type="entry name" value="Amino_oxidase"/>
</dbReference>
<dbReference type="Pfam" id="PF01593">
    <property type="entry name" value="Amino_oxidase"/>
    <property type="match status" value="1"/>
</dbReference>
<dbReference type="EMBL" id="CP036287">
    <property type="protein sequence ID" value="QDU69061.1"/>
    <property type="molecule type" value="Genomic_DNA"/>
</dbReference>
<gene>
    <name evidence="2" type="primary">rfbD</name>
    <name evidence="2" type="ORF">Pla133_41770</name>
</gene>
<dbReference type="InterPro" id="IPR036188">
    <property type="entry name" value="FAD/NAD-bd_sf"/>
</dbReference>
<evidence type="ECO:0000313" key="3">
    <source>
        <dbReference type="Proteomes" id="UP000316921"/>
    </source>
</evidence>
<proteinExistence type="predicted"/>
<dbReference type="RefSeq" id="WP_145068617.1">
    <property type="nucleotide sequence ID" value="NZ_CP036287.1"/>
</dbReference>
<dbReference type="PANTHER" id="PTHR21197:SF0">
    <property type="entry name" value="UDP-GALACTOPYRANOSE MUTASE"/>
    <property type="match status" value="1"/>
</dbReference>
<keyword evidence="2" id="KW-0413">Isomerase</keyword>
<dbReference type="SUPFAM" id="SSF51905">
    <property type="entry name" value="FAD/NAD(P)-binding domain"/>
    <property type="match status" value="1"/>
</dbReference>
<reference evidence="2 3" key="1">
    <citation type="submission" date="2019-02" db="EMBL/GenBank/DDBJ databases">
        <title>Deep-cultivation of Planctomycetes and their phenomic and genomic characterization uncovers novel biology.</title>
        <authorList>
            <person name="Wiegand S."/>
            <person name="Jogler M."/>
            <person name="Boedeker C."/>
            <person name="Pinto D."/>
            <person name="Vollmers J."/>
            <person name="Rivas-Marin E."/>
            <person name="Kohn T."/>
            <person name="Peeters S.H."/>
            <person name="Heuer A."/>
            <person name="Rast P."/>
            <person name="Oberbeckmann S."/>
            <person name="Bunk B."/>
            <person name="Jeske O."/>
            <person name="Meyerdierks A."/>
            <person name="Storesund J.E."/>
            <person name="Kallscheuer N."/>
            <person name="Luecker S."/>
            <person name="Lage O.M."/>
            <person name="Pohl T."/>
            <person name="Merkel B.J."/>
            <person name="Hornburger P."/>
            <person name="Mueller R.-W."/>
            <person name="Bruemmer F."/>
            <person name="Labrenz M."/>
            <person name="Spormann A.M."/>
            <person name="Op den Camp H."/>
            <person name="Overmann J."/>
            <person name="Amann R."/>
            <person name="Jetten M.S.M."/>
            <person name="Mascher T."/>
            <person name="Medema M.H."/>
            <person name="Devos D.P."/>
            <person name="Kaster A.-K."/>
            <person name="Ovreas L."/>
            <person name="Rohde M."/>
            <person name="Galperin M.Y."/>
            <person name="Jogler C."/>
        </authorList>
    </citation>
    <scope>NUCLEOTIDE SEQUENCE [LARGE SCALE GENOMIC DNA]</scope>
    <source>
        <strain evidence="2 3">Pla133</strain>
    </source>
</reference>
<dbReference type="NCBIfam" id="NF005548">
    <property type="entry name" value="PRK07208.1-4"/>
    <property type="match status" value="1"/>
</dbReference>
<dbReference type="Proteomes" id="UP000316921">
    <property type="component" value="Chromosome"/>
</dbReference>
<dbReference type="GO" id="GO:0005829">
    <property type="term" value="C:cytosol"/>
    <property type="evidence" value="ECO:0007669"/>
    <property type="project" value="TreeGrafter"/>
</dbReference>